<dbReference type="GO" id="GO:0046872">
    <property type="term" value="F:metal ion binding"/>
    <property type="evidence" value="ECO:0007669"/>
    <property type="project" value="UniProtKB-KW"/>
</dbReference>
<dbReference type="PROSITE" id="PS00198">
    <property type="entry name" value="4FE4S_FER_1"/>
    <property type="match status" value="1"/>
</dbReference>
<dbReference type="SUPFAM" id="SSF54862">
    <property type="entry name" value="4Fe-4S ferredoxins"/>
    <property type="match status" value="1"/>
</dbReference>
<protein>
    <submittedName>
        <fullName evidence="5">4Fe-4S binding domain protein</fullName>
    </submittedName>
</protein>
<feature type="domain" description="4Fe-4S ferredoxin-type" evidence="4">
    <location>
        <begin position="41"/>
        <end position="71"/>
    </location>
</feature>
<dbReference type="HOGENOM" id="CLU_2550927_0_0_9"/>
<evidence type="ECO:0000256" key="3">
    <source>
        <dbReference type="ARBA" id="ARBA00023014"/>
    </source>
</evidence>
<keyword evidence="1" id="KW-0479">Metal-binding</keyword>
<dbReference type="GO" id="GO:0051536">
    <property type="term" value="F:iron-sulfur cluster binding"/>
    <property type="evidence" value="ECO:0007669"/>
    <property type="project" value="UniProtKB-KW"/>
</dbReference>
<evidence type="ECO:0000256" key="1">
    <source>
        <dbReference type="ARBA" id="ARBA00022723"/>
    </source>
</evidence>
<dbReference type="Proteomes" id="UP000003195">
    <property type="component" value="Unassembled WGS sequence"/>
</dbReference>
<gene>
    <name evidence="5" type="ORF">HMPREF9429_00334</name>
</gene>
<dbReference type="eggNOG" id="COG1143">
    <property type="taxonomic scope" value="Bacteria"/>
</dbReference>
<proteinExistence type="predicted"/>
<feature type="domain" description="4Fe-4S ferredoxin-type" evidence="4">
    <location>
        <begin position="6"/>
        <end position="35"/>
    </location>
</feature>
<keyword evidence="3" id="KW-0411">Iron-sulfur</keyword>
<sequence>MWQVIPDYYKDETRCVSCGCCVALCPVGALEMKTDKETGRVLPAFDRFKCIRCNRCVDACRIYESYAPHAVKSGYSPLEEIMR</sequence>
<dbReference type="AlphaFoldDB" id="E2ZA74"/>
<dbReference type="OrthoDB" id="9798098at2"/>
<dbReference type="PROSITE" id="PS51379">
    <property type="entry name" value="4FE4S_FER_2"/>
    <property type="match status" value="2"/>
</dbReference>
<dbReference type="InterPro" id="IPR017900">
    <property type="entry name" value="4Fe4S_Fe_S_CS"/>
</dbReference>
<keyword evidence="6" id="KW-1185">Reference proteome</keyword>
<dbReference type="InterPro" id="IPR017896">
    <property type="entry name" value="4Fe4S_Fe-S-bd"/>
</dbReference>
<evidence type="ECO:0000259" key="4">
    <source>
        <dbReference type="PROSITE" id="PS51379"/>
    </source>
</evidence>
<dbReference type="Gene3D" id="3.30.70.20">
    <property type="match status" value="1"/>
</dbReference>
<dbReference type="STRING" id="706434.HMPREF9429_00334"/>
<dbReference type="EMBL" id="AECS01000010">
    <property type="protein sequence ID" value="EFQ04836.1"/>
    <property type="molecule type" value="Genomic_DNA"/>
</dbReference>
<keyword evidence="2" id="KW-0408">Iron</keyword>
<name>E2ZA74_9FIRM</name>
<dbReference type="Pfam" id="PF13187">
    <property type="entry name" value="Fer4_9"/>
    <property type="match status" value="1"/>
</dbReference>
<dbReference type="RefSeq" id="WP_006941158.1">
    <property type="nucleotide sequence ID" value="NZ_GL538184.1"/>
</dbReference>
<reference evidence="5 6" key="1">
    <citation type="submission" date="2010-08" db="EMBL/GenBank/DDBJ databases">
        <authorList>
            <person name="Weinstock G."/>
            <person name="Sodergren E."/>
            <person name="Clifton S."/>
            <person name="Fulton L."/>
            <person name="Fulton B."/>
            <person name="Courtney L."/>
            <person name="Fronick C."/>
            <person name="Harrison M."/>
            <person name="Strong C."/>
            <person name="Farmer C."/>
            <person name="Delahaunty K."/>
            <person name="Markovic C."/>
            <person name="Hall O."/>
            <person name="Minx P."/>
            <person name="Tomlinson C."/>
            <person name="Mitreva M."/>
            <person name="Hou S."/>
            <person name="Chen J."/>
            <person name="Wollam A."/>
            <person name="Pepin K.H."/>
            <person name="Johnson M."/>
            <person name="Bhonagiri V."/>
            <person name="Zhang X."/>
            <person name="Suruliraj S."/>
            <person name="Warren W."/>
            <person name="Chinwalla A."/>
            <person name="Mardis E.R."/>
            <person name="Wilson R.K."/>
        </authorList>
    </citation>
    <scope>NUCLEOTIDE SEQUENCE [LARGE SCALE GENOMIC DNA]</scope>
    <source>
        <strain evidence="5 6">F0359</strain>
    </source>
</reference>
<organism evidence="5 6">
    <name type="scientific">Megasphaera micronuciformis F0359</name>
    <dbReference type="NCBI Taxonomy" id="706434"/>
    <lineage>
        <taxon>Bacteria</taxon>
        <taxon>Bacillati</taxon>
        <taxon>Bacillota</taxon>
        <taxon>Negativicutes</taxon>
        <taxon>Veillonellales</taxon>
        <taxon>Veillonellaceae</taxon>
        <taxon>Megasphaera</taxon>
    </lineage>
</organism>
<comment type="caution">
    <text evidence="5">The sequence shown here is derived from an EMBL/GenBank/DDBJ whole genome shotgun (WGS) entry which is preliminary data.</text>
</comment>
<evidence type="ECO:0000256" key="2">
    <source>
        <dbReference type="ARBA" id="ARBA00023004"/>
    </source>
</evidence>
<accession>E2ZA74</accession>
<evidence type="ECO:0000313" key="5">
    <source>
        <dbReference type="EMBL" id="EFQ04836.1"/>
    </source>
</evidence>
<evidence type="ECO:0000313" key="6">
    <source>
        <dbReference type="Proteomes" id="UP000003195"/>
    </source>
</evidence>